<feature type="transmembrane region" description="Helical" evidence="1">
    <location>
        <begin position="294"/>
        <end position="327"/>
    </location>
</feature>
<dbReference type="SUPFAM" id="SSF48452">
    <property type="entry name" value="TPR-like"/>
    <property type="match status" value="1"/>
</dbReference>
<accession>A0A5C8EQK7</accession>
<proteinExistence type="predicted"/>
<keyword evidence="1" id="KW-0472">Membrane</keyword>
<dbReference type="AlphaFoldDB" id="A0A5C8EQK7"/>
<dbReference type="InterPro" id="IPR011990">
    <property type="entry name" value="TPR-like_helical_dom_sf"/>
</dbReference>
<comment type="caution">
    <text evidence="2">The sequence shown here is derived from an EMBL/GenBank/DDBJ whole genome shotgun (WGS) entry which is preliminary data.</text>
</comment>
<organism evidence="2 3">
    <name type="scientific">Brachyspira pilosicoli</name>
    <name type="common">Serpulina pilosicoli</name>
    <dbReference type="NCBI Taxonomy" id="52584"/>
    <lineage>
        <taxon>Bacteria</taxon>
        <taxon>Pseudomonadati</taxon>
        <taxon>Spirochaetota</taxon>
        <taxon>Spirochaetia</taxon>
        <taxon>Brachyspirales</taxon>
        <taxon>Brachyspiraceae</taxon>
        <taxon>Brachyspira</taxon>
    </lineage>
</organism>
<sequence>MSINDFCKNNKLTFKGFAYSAAAAIFENKKQEKNINEIFEMKKKMGDNISELIEYYILDQIDAVFQRTLVNIPIFVQSIYEDNFFIFFANIDIIGEDDSIRELKYKVFNNPNDLESKYQLACYYFAIEKYYLSLALINEAIEIDFNNLDYLELSALNQLILGLYPETSETIDKALSIDQDNKNILSILCRLKLYTDEYDEALKISDRLLQCDPENEDYLLLNADCLLSLDKLKDSHKIYQKLFKNSSFDKESIKAKIDFIKEKRNLSNKNYKFTLFLSIVFPSFQRFYTGRVKLGFLYIIILIASFVMNKIYIFGIFYLLDICLLLLGKFKDKNGKYVSQY</sequence>
<keyword evidence="1" id="KW-1133">Transmembrane helix</keyword>
<evidence type="ECO:0000256" key="1">
    <source>
        <dbReference type="SAM" id="Phobius"/>
    </source>
</evidence>
<keyword evidence="1" id="KW-0812">Transmembrane</keyword>
<dbReference type="EMBL" id="SAXY01000051">
    <property type="protein sequence ID" value="TXJ40145.1"/>
    <property type="molecule type" value="Genomic_DNA"/>
</dbReference>
<dbReference type="Proteomes" id="UP000323176">
    <property type="component" value="Unassembled WGS sequence"/>
</dbReference>
<evidence type="ECO:0000313" key="3">
    <source>
        <dbReference type="Proteomes" id="UP000323176"/>
    </source>
</evidence>
<gene>
    <name evidence="2" type="ORF">EPJ72_08500</name>
</gene>
<evidence type="ECO:0000313" key="2">
    <source>
        <dbReference type="EMBL" id="TXJ40145.1"/>
    </source>
</evidence>
<name>A0A5C8EQK7_BRAPL</name>
<reference evidence="2 3" key="1">
    <citation type="journal article" date="1992" name="Lakartidningen">
        <title>[Penicillin V and not amoxicillin is the first choice preparation in acute otitis].</title>
        <authorList>
            <person name="Kamme C."/>
            <person name="Lundgren K."/>
            <person name="Prellner K."/>
        </authorList>
    </citation>
    <scope>NUCLEOTIDE SEQUENCE [LARGE SCALE GENOMIC DNA]</scope>
    <source>
        <strain evidence="2 3">PC5538III-hc</strain>
    </source>
</reference>
<protein>
    <submittedName>
        <fullName evidence="2">Uncharacterized protein</fullName>
    </submittedName>
</protein>
<dbReference type="Gene3D" id="1.25.40.10">
    <property type="entry name" value="Tetratricopeptide repeat domain"/>
    <property type="match status" value="1"/>
</dbReference>